<organism evidence="5 6">
    <name type="scientific">Carboxylicivirga linearis</name>
    <dbReference type="NCBI Taxonomy" id="1628157"/>
    <lineage>
        <taxon>Bacteria</taxon>
        <taxon>Pseudomonadati</taxon>
        <taxon>Bacteroidota</taxon>
        <taxon>Bacteroidia</taxon>
        <taxon>Marinilabiliales</taxon>
        <taxon>Marinilabiliaceae</taxon>
        <taxon>Carboxylicivirga</taxon>
    </lineage>
</organism>
<feature type="domain" description="Gliding motility-associated protein GldM second immunoglobulin-like" evidence="4">
    <location>
        <begin position="331"/>
        <end position="413"/>
    </location>
</feature>
<dbReference type="InterPro" id="IPR048406">
    <property type="entry name" value="GldM_Ig-like-2"/>
</dbReference>
<dbReference type="InterPro" id="IPR048405">
    <property type="entry name" value="GldM_Ig-like-1"/>
</dbReference>
<dbReference type="Pfam" id="PF21601">
    <property type="entry name" value="GldM_2nd"/>
    <property type="match status" value="1"/>
</dbReference>
<feature type="domain" description="Gliding motility-associated protein GldM first immunoglobulin-like" evidence="3">
    <location>
        <begin position="231"/>
        <end position="328"/>
    </location>
</feature>
<evidence type="ECO:0000313" key="5">
    <source>
        <dbReference type="EMBL" id="MBS2098201.1"/>
    </source>
</evidence>
<feature type="domain" description="Gliding motility-associated protein GldM C-terminal" evidence="1">
    <location>
        <begin position="416"/>
        <end position="521"/>
    </location>
</feature>
<dbReference type="InterPro" id="IPR019859">
    <property type="entry name" value="Motility-assoc_prot_GldM"/>
</dbReference>
<dbReference type="NCBIfam" id="TIGR03517">
    <property type="entry name" value="GldM_gliding"/>
    <property type="match status" value="1"/>
</dbReference>
<dbReference type="RefSeq" id="WP_212215447.1">
    <property type="nucleotide sequence ID" value="NZ_JAGUCO010000004.1"/>
</dbReference>
<dbReference type="Pfam" id="PF12080">
    <property type="entry name" value="GldM_4th"/>
    <property type="match status" value="1"/>
</dbReference>
<dbReference type="InterPro" id="IPR022719">
    <property type="entry name" value="Motility-assoc_prot_GldM_C"/>
</dbReference>
<keyword evidence="6" id="KW-1185">Reference proteome</keyword>
<evidence type="ECO:0000259" key="4">
    <source>
        <dbReference type="Pfam" id="PF21602"/>
    </source>
</evidence>
<sequence length="523" mass="57903">MSGGNCPETPRQKMIGMMYLFLTAMLALNVSGELLQAFQLVDESIQQSTKAVDNKNNQLYAAFEAAEFANPAKVKESHEKAKQVKTAADSLYNRIHELKLLMMHTADKNPEATLENYKGIENQDIAAQIMITEKGGERSKKLKEEITEYEKLLLSFVDSKDTVLLRTLSNSLSTDDVEEKKKGEVTKKPWESQLFEHLPLSASFALLSSIQSNVRSTQADVVSYLLSKVDEGSYKFNKVEPIVIPRSDVVIKGGEYYAEMLIAATDTLQPPTYSLEGYTAEVLENGRGVLRIPANSLGNKKWKGNIVFKDPNGVEKYYPISHEYEVIQPNVVISPTKMNVFYEALENPVEISVPGVASSQLRVSMTNANYRPRGGEYIVTPKPGSVGKKSIITVSAEINGQTRRLGSQEFRIKQVPNPTATVANLGDGDKIRKNLLLAAGYVVAEMGEDFDFDLKFKVTQFVVGATRKGFYSGLTSKSNKFTDEQIALIESLSRGSKVLIEDIRAVGPDGRPRKLGSINFTLD</sequence>
<evidence type="ECO:0000259" key="3">
    <source>
        <dbReference type="Pfam" id="PF21601"/>
    </source>
</evidence>
<feature type="domain" description="Gliding motility-associated protein GldM N-terminal" evidence="2">
    <location>
        <begin position="33"/>
        <end position="227"/>
    </location>
</feature>
<protein>
    <submittedName>
        <fullName evidence="5">Gliding motility protein GldM</fullName>
    </submittedName>
</protein>
<dbReference type="Pfam" id="PF21602">
    <property type="entry name" value="GldM_3rd"/>
    <property type="match status" value="1"/>
</dbReference>
<gene>
    <name evidence="5" type="primary">gldM</name>
    <name evidence="5" type="ORF">KEM10_07895</name>
</gene>
<dbReference type="Pfam" id="PF12081">
    <property type="entry name" value="GldM_1st"/>
    <property type="match status" value="1"/>
</dbReference>
<dbReference type="EMBL" id="JAGUCO010000004">
    <property type="protein sequence ID" value="MBS2098201.1"/>
    <property type="molecule type" value="Genomic_DNA"/>
</dbReference>
<accession>A0ABS5JV43</accession>
<evidence type="ECO:0000259" key="2">
    <source>
        <dbReference type="Pfam" id="PF12081"/>
    </source>
</evidence>
<evidence type="ECO:0000313" key="6">
    <source>
        <dbReference type="Proteomes" id="UP000708576"/>
    </source>
</evidence>
<comment type="caution">
    <text evidence="5">The sequence shown here is derived from an EMBL/GenBank/DDBJ whole genome shotgun (WGS) entry which is preliminary data.</text>
</comment>
<evidence type="ECO:0000259" key="1">
    <source>
        <dbReference type="Pfam" id="PF12080"/>
    </source>
</evidence>
<dbReference type="InterPro" id="IPR022720">
    <property type="entry name" value="Motility-assoc_prot_GldM_N"/>
</dbReference>
<reference evidence="5 6" key="1">
    <citation type="journal article" date="2015" name="Int. J. Syst. Evol. Microbiol.">
        <title>Carboxylicivirga linearis sp. nov., isolated from a sea cucumber culture pond.</title>
        <authorList>
            <person name="Wang F.Q."/>
            <person name="Zhou Y.X."/>
            <person name="Lin X.Z."/>
            <person name="Chen G.J."/>
            <person name="Du Z.J."/>
        </authorList>
    </citation>
    <scope>NUCLEOTIDE SEQUENCE [LARGE SCALE GENOMIC DNA]</scope>
    <source>
        <strain evidence="5 6">FB218</strain>
    </source>
</reference>
<name>A0ABS5JV43_9BACT</name>
<proteinExistence type="predicted"/>
<dbReference type="Proteomes" id="UP000708576">
    <property type="component" value="Unassembled WGS sequence"/>
</dbReference>